<evidence type="ECO:0000313" key="5">
    <source>
        <dbReference type="Proteomes" id="UP000318833"/>
    </source>
</evidence>
<keyword evidence="5" id="KW-1185">Reference proteome</keyword>
<organism evidence="4 5">
    <name type="scientific">Aquimarina algiphila</name>
    <dbReference type="NCBI Taxonomy" id="2047982"/>
    <lineage>
        <taxon>Bacteria</taxon>
        <taxon>Pseudomonadati</taxon>
        <taxon>Bacteroidota</taxon>
        <taxon>Flavobacteriia</taxon>
        <taxon>Flavobacteriales</taxon>
        <taxon>Flavobacteriaceae</taxon>
        <taxon>Aquimarina</taxon>
    </lineage>
</organism>
<dbReference type="InterPro" id="IPR013857">
    <property type="entry name" value="NADH-UbQ_OxRdtase-assoc_prot30"/>
</dbReference>
<name>A0A554VCZ0_9FLAO</name>
<comment type="caution">
    <text evidence="4">The sequence shown here is derived from an EMBL/GenBank/DDBJ whole genome shotgun (WGS) entry which is preliminary data.</text>
</comment>
<dbReference type="AlphaFoldDB" id="A0A554VCZ0"/>
<evidence type="ECO:0000256" key="1">
    <source>
        <dbReference type="ARBA" id="ARBA00007884"/>
    </source>
</evidence>
<keyword evidence="2" id="KW-0732">Signal</keyword>
<dbReference type="InterPro" id="IPR039131">
    <property type="entry name" value="NDUFAF1"/>
</dbReference>
<gene>
    <name evidence="4" type="ORF">FOF46_25585</name>
</gene>
<comment type="similarity">
    <text evidence="1">Belongs to the CIA30 family.</text>
</comment>
<evidence type="ECO:0000259" key="3">
    <source>
        <dbReference type="Pfam" id="PF08547"/>
    </source>
</evidence>
<reference evidence="4 5" key="1">
    <citation type="submission" date="2019-07" db="EMBL/GenBank/DDBJ databases">
        <title>The draft genome sequence of Aquimarina algiphila M91.</title>
        <authorList>
            <person name="Meng X."/>
        </authorList>
    </citation>
    <scope>NUCLEOTIDE SEQUENCE [LARGE SCALE GENOMIC DNA]</scope>
    <source>
        <strain evidence="4 5">M91</strain>
    </source>
</reference>
<sequence>MNSLFLFCCFLMLMNNPLLIFDFNKDTDSTCWKIVDDKVMGGRSGGNFYINNEGSGVFEGYVSLENNGGFSSVRYNFESRNVDNYSKIVIRLRGDGKRYQLRVKSNKSDSHAYINYILTTKNWQVIEIPLSEMYPTFRGRKLDIPNYPGTTLEEIAFLIGNKTAEQFKLEIDSISLH</sequence>
<dbReference type="SUPFAM" id="SSF49785">
    <property type="entry name" value="Galactose-binding domain-like"/>
    <property type="match status" value="1"/>
</dbReference>
<dbReference type="PANTHER" id="PTHR13194:SF19">
    <property type="entry name" value="NAD(P)-BINDING ROSSMANN-FOLD SUPERFAMILY PROTEIN"/>
    <property type="match status" value="1"/>
</dbReference>
<dbReference type="Pfam" id="PF08547">
    <property type="entry name" value="CIA30"/>
    <property type="match status" value="1"/>
</dbReference>
<dbReference type="Proteomes" id="UP000318833">
    <property type="component" value="Unassembled WGS sequence"/>
</dbReference>
<dbReference type="EMBL" id="VLNR01000076">
    <property type="protein sequence ID" value="TSE04660.1"/>
    <property type="molecule type" value="Genomic_DNA"/>
</dbReference>
<evidence type="ECO:0000313" key="4">
    <source>
        <dbReference type="EMBL" id="TSE04660.1"/>
    </source>
</evidence>
<feature type="signal peptide" evidence="2">
    <location>
        <begin position="1"/>
        <end position="20"/>
    </location>
</feature>
<protein>
    <submittedName>
        <fullName evidence="4">CIA30 family protein</fullName>
    </submittedName>
</protein>
<dbReference type="OrthoDB" id="442188at2"/>
<dbReference type="PANTHER" id="PTHR13194">
    <property type="entry name" value="COMPLEX I INTERMEDIATE-ASSOCIATED PROTEIN 30"/>
    <property type="match status" value="1"/>
</dbReference>
<proteinExistence type="inferred from homology"/>
<accession>A0A554VCZ0</accession>
<evidence type="ECO:0000256" key="2">
    <source>
        <dbReference type="SAM" id="SignalP"/>
    </source>
</evidence>
<feature type="domain" description="NADH:ubiquinone oxidoreductase intermediate-associated protein 30" evidence="3">
    <location>
        <begin position="21"/>
        <end position="171"/>
    </location>
</feature>
<dbReference type="InterPro" id="IPR008979">
    <property type="entry name" value="Galactose-bd-like_sf"/>
</dbReference>
<feature type="chain" id="PRO_5021810412" evidence="2">
    <location>
        <begin position="21"/>
        <end position="177"/>
    </location>
</feature>